<gene>
    <name evidence="2" type="ORF">M595_1061</name>
</gene>
<name>U7QPJ8_9CYAN</name>
<feature type="transmembrane region" description="Helical" evidence="1">
    <location>
        <begin position="31"/>
        <end position="47"/>
    </location>
</feature>
<dbReference type="AlphaFoldDB" id="U7QPJ8"/>
<keyword evidence="1" id="KW-0812">Transmembrane</keyword>
<keyword evidence="1" id="KW-0472">Membrane</keyword>
<evidence type="ECO:0000313" key="3">
    <source>
        <dbReference type="Proteomes" id="UP000017127"/>
    </source>
</evidence>
<dbReference type="EMBL" id="AUZM01000006">
    <property type="protein sequence ID" value="ERT09030.1"/>
    <property type="molecule type" value="Genomic_DNA"/>
</dbReference>
<protein>
    <submittedName>
        <fullName evidence="2">Putative membrane protein</fullName>
    </submittedName>
</protein>
<accession>U7QPJ8</accession>
<comment type="caution">
    <text evidence="2">The sequence shown here is derived from an EMBL/GenBank/DDBJ whole genome shotgun (WGS) entry which is preliminary data.</text>
</comment>
<proteinExistence type="predicted"/>
<evidence type="ECO:0000256" key="1">
    <source>
        <dbReference type="SAM" id="Phobius"/>
    </source>
</evidence>
<feature type="transmembrane region" description="Helical" evidence="1">
    <location>
        <begin position="7"/>
        <end position="25"/>
    </location>
</feature>
<reference evidence="2 3" key="1">
    <citation type="journal article" date="2013" name="Front. Microbiol.">
        <title>Comparative genomic analyses of the cyanobacterium, Lyngbya aestuarii BL J, a powerful hydrogen producer.</title>
        <authorList>
            <person name="Kothari A."/>
            <person name="Vaughn M."/>
            <person name="Garcia-Pichel F."/>
        </authorList>
    </citation>
    <scope>NUCLEOTIDE SEQUENCE [LARGE SCALE GENOMIC DNA]</scope>
    <source>
        <strain evidence="2 3">BL J</strain>
    </source>
</reference>
<dbReference type="RefSeq" id="WP_023064861.1">
    <property type="nucleotide sequence ID" value="NZ_AUZM01000006.1"/>
</dbReference>
<dbReference type="Proteomes" id="UP000017127">
    <property type="component" value="Unassembled WGS sequence"/>
</dbReference>
<sequence>MLKYRTTIGWSLITSGIVTLLLKYILPGAPVGWGVAFIVIGSAIFFIRKS</sequence>
<dbReference type="PATRIC" id="fig|1348334.3.peg.1037"/>
<keyword evidence="3" id="KW-1185">Reference proteome</keyword>
<evidence type="ECO:0000313" key="2">
    <source>
        <dbReference type="EMBL" id="ERT09030.1"/>
    </source>
</evidence>
<organism evidence="2 3">
    <name type="scientific">Lyngbya aestuarii BL J</name>
    <dbReference type="NCBI Taxonomy" id="1348334"/>
    <lineage>
        <taxon>Bacteria</taxon>
        <taxon>Bacillati</taxon>
        <taxon>Cyanobacteriota</taxon>
        <taxon>Cyanophyceae</taxon>
        <taxon>Oscillatoriophycideae</taxon>
        <taxon>Oscillatoriales</taxon>
        <taxon>Microcoleaceae</taxon>
        <taxon>Lyngbya</taxon>
    </lineage>
</organism>
<keyword evidence="1" id="KW-1133">Transmembrane helix</keyword>